<dbReference type="Proteomes" id="UP000031838">
    <property type="component" value="Chromosome 1"/>
</dbReference>
<evidence type="ECO:0000313" key="2">
    <source>
        <dbReference type="Proteomes" id="UP000031838"/>
    </source>
</evidence>
<proteinExistence type="predicted"/>
<dbReference type="InterPro" id="IPR049156">
    <property type="entry name" value="Phage_chap_TAC_15-like"/>
</dbReference>
<organism evidence="1 2">
    <name type="scientific">Burkholderia plantarii</name>
    <dbReference type="NCBI Taxonomy" id="41899"/>
    <lineage>
        <taxon>Bacteria</taxon>
        <taxon>Pseudomonadati</taxon>
        <taxon>Pseudomonadota</taxon>
        <taxon>Betaproteobacteria</taxon>
        <taxon>Burkholderiales</taxon>
        <taxon>Burkholderiaceae</taxon>
        <taxon>Burkholderia</taxon>
    </lineage>
</organism>
<keyword evidence="2" id="KW-1185">Reference proteome</keyword>
<sequence>MTTETDLNGTRYQIGKLSAMQQFHVSRRIAPVLPPLILAYFELQEFELPLVKNLAPLATSIEPVLEALARMKDEEAEYVIGACMRVVERRHGNGWARVWSTTQDICMFDDIDMGVMLNLTGRVIIENLGPFIQGLLTDPVSSPTEPTPAG</sequence>
<reference evidence="2" key="1">
    <citation type="submission" date="2011-03" db="EMBL/GenBank/DDBJ databases">
        <authorList>
            <person name="Voget S."/>
            <person name="Streit W.R."/>
            <person name="Jaeger K.E."/>
            <person name="Daniel R."/>
        </authorList>
    </citation>
    <scope>NUCLEOTIDE SEQUENCE [LARGE SCALE GENOMIC DNA]</scope>
    <source>
        <strain evidence="2">PG1</strain>
    </source>
</reference>
<gene>
    <name evidence="1" type="ORF">BGL_1c17840</name>
</gene>
<dbReference type="EMBL" id="CP002580">
    <property type="protein sequence ID" value="AJK46293.1"/>
    <property type="molecule type" value="Genomic_DNA"/>
</dbReference>
<name>A0A0B6RSE2_BURPL</name>
<evidence type="ECO:0000313" key="1">
    <source>
        <dbReference type="EMBL" id="AJK46293.1"/>
    </source>
</evidence>
<accession>A0A0B6RSE2</accession>
<protein>
    <submittedName>
        <fullName evidence="1">Putative bacteriophage protein</fullName>
    </submittedName>
</protein>
<dbReference type="Pfam" id="PF21822">
    <property type="entry name" value="Phage_TAC_15"/>
    <property type="match status" value="1"/>
</dbReference>
<dbReference type="HOGENOM" id="CLU_124318_0_0_4"/>
<reference evidence="1 2" key="2">
    <citation type="journal article" date="2016" name="Appl. Microbiol. Biotechnol.">
        <title>Mutations improving production and secretion of extracellular lipase by Burkholderia glumae PG1.</title>
        <authorList>
            <person name="Knapp A."/>
            <person name="Voget S."/>
            <person name="Gao R."/>
            <person name="Zaburannyi N."/>
            <person name="Krysciak D."/>
            <person name="Breuer M."/>
            <person name="Hauer B."/>
            <person name="Streit W.R."/>
            <person name="Muller R."/>
            <person name="Daniel R."/>
            <person name="Jaeger K.E."/>
        </authorList>
    </citation>
    <scope>NUCLEOTIDE SEQUENCE [LARGE SCALE GENOMIC DNA]</scope>
    <source>
        <strain evidence="1 2">PG1</strain>
    </source>
</reference>
<dbReference type="AlphaFoldDB" id="A0A0B6RSE2"/>
<dbReference type="RefSeq" id="WP_042624825.1">
    <property type="nucleotide sequence ID" value="NZ_CP002580.1"/>
</dbReference>
<dbReference type="KEGG" id="bgp:BGL_1c17840"/>